<feature type="region of interest" description="Disordered" evidence="1">
    <location>
        <begin position="41"/>
        <end position="105"/>
    </location>
</feature>
<feature type="signal peptide" evidence="2">
    <location>
        <begin position="1"/>
        <end position="24"/>
    </location>
</feature>
<evidence type="ECO:0000313" key="3">
    <source>
        <dbReference type="EMBL" id="CDO76365.1"/>
    </source>
</evidence>
<dbReference type="OMA" id="LPMTRYM"/>
<feature type="compositionally biased region" description="Polar residues" evidence="1">
    <location>
        <begin position="63"/>
        <end position="72"/>
    </location>
</feature>
<evidence type="ECO:0000256" key="2">
    <source>
        <dbReference type="SAM" id="SignalP"/>
    </source>
</evidence>
<gene>
    <name evidence="3" type="ORF">BN946_scf185011.g29</name>
</gene>
<keyword evidence="4" id="KW-1185">Reference proteome</keyword>
<comment type="caution">
    <text evidence="3">The sequence shown here is derived from an EMBL/GenBank/DDBJ whole genome shotgun (WGS) entry which is preliminary data.</text>
</comment>
<protein>
    <submittedName>
        <fullName evidence="3">Uncharacterized protein</fullName>
    </submittedName>
</protein>
<proteinExistence type="predicted"/>
<dbReference type="HOGENOM" id="CLU_1687584_0_0_1"/>
<dbReference type="AlphaFoldDB" id="A0A060SPT5"/>
<dbReference type="EMBL" id="CCBP010000366">
    <property type="protein sequence ID" value="CDO76365.1"/>
    <property type="molecule type" value="Genomic_DNA"/>
</dbReference>
<evidence type="ECO:0000313" key="4">
    <source>
        <dbReference type="Proteomes" id="UP000029665"/>
    </source>
</evidence>
<sequence>MHHFRTLLIVAVAFLAFMVTQASAFGVLPLTRYMLDKVPDGSEDPTVESAATMPDSADINPSIGKSASSSVDASPVLDPPEPVETPVDSDGSSVGDEAVSSQDEDVTLQPLASAVSLNEPSFVPVYAKINAAGSATGGGSSVLLAGSIIGSILFVL</sequence>
<keyword evidence="2" id="KW-0732">Signal</keyword>
<name>A0A060SPT5_PYCCI</name>
<dbReference type="OrthoDB" id="2748010at2759"/>
<organism evidence="3 4">
    <name type="scientific">Pycnoporus cinnabarinus</name>
    <name type="common">Cinnabar-red polypore</name>
    <name type="synonym">Trametes cinnabarina</name>
    <dbReference type="NCBI Taxonomy" id="5643"/>
    <lineage>
        <taxon>Eukaryota</taxon>
        <taxon>Fungi</taxon>
        <taxon>Dikarya</taxon>
        <taxon>Basidiomycota</taxon>
        <taxon>Agaricomycotina</taxon>
        <taxon>Agaricomycetes</taxon>
        <taxon>Polyporales</taxon>
        <taxon>Polyporaceae</taxon>
        <taxon>Trametes</taxon>
    </lineage>
</organism>
<accession>A0A060SPT5</accession>
<dbReference type="Proteomes" id="UP000029665">
    <property type="component" value="Unassembled WGS sequence"/>
</dbReference>
<feature type="chain" id="PRO_5001587612" evidence="2">
    <location>
        <begin position="25"/>
        <end position="156"/>
    </location>
</feature>
<evidence type="ECO:0000256" key="1">
    <source>
        <dbReference type="SAM" id="MobiDB-lite"/>
    </source>
</evidence>
<reference evidence="3" key="1">
    <citation type="submission" date="2014-01" db="EMBL/GenBank/DDBJ databases">
        <title>The genome of the white-rot fungus Pycnoporus cinnabarinus: a basidiomycete model with a versatile arsenal for lignocellulosic biomass breakdown.</title>
        <authorList>
            <person name="Levasseur A."/>
            <person name="Lomascolo A."/>
            <person name="Ruiz-Duenas F.J."/>
            <person name="Uzan E."/>
            <person name="Piumi F."/>
            <person name="Kues U."/>
            <person name="Ram A.F.J."/>
            <person name="Murat C."/>
            <person name="Haon M."/>
            <person name="Benoit I."/>
            <person name="Arfi Y."/>
            <person name="Chevret D."/>
            <person name="Drula E."/>
            <person name="Kwon M.J."/>
            <person name="Gouret P."/>
            <person name="Lesage-Meessen L."/>
            <person name="Lombard V."/>
            <person name="Mariette J."/>
            <person name="Noirot C."/>
            <person name="Park J."/>
            <person name="Patyshakuliyeva A."/>
            <person name="Wieneger R.A.B."/>
            <person name="Wosten H.A.B."/>
            <person name="Martin F."/>
            <person name="Coutinho P.M."/>
            <person name="de Vries R."/>
            <person name="Martinez A.T."/>
            <person name="Klopp C."/>
            <person name="Pontarotti P."/>
            <person name="Henrissat B."/>
            <person name="Record E."/>
        </authorList>
    </citation>
    <scope>NUCLEOTIDE SEQUENCE [LARGE SCALE GENOMIC DNA]</scope>
    <source>
        <strain evidence="3">BRFM137</strain>
    </source>
</reference>